<organism evidence="5 6">
    <name type="scientific">Caminibacter mediatlanticus TB-2</name>
    <dbReference type="NCBI Taxonomy" id="391592"/>
    <lineage>
        <taxon>Bacteria</taxon>
        <taxon>Pseudomonadati</taxon>
        <taxon>Campylobacterota</taxon>
        <taxon>Epsilonproteobacteria</taxon>
        <taxon>Nautiliales</taxon>
        <taxon>Nautiliaceae</taxon>
        <taxon>Caminibacter</taxon>
    </lineage>
</organism>
<gene>
    <name evidence="5" type="ORF">FE773_07965</name>
</gene>
<dbReference type="PANTHER" id="PTHR30404:SF0">
    <property type="entry name" value="N-ACETYLMURAMOYL-L-ALANINE AMIDASE AMIC"/>
    <property type="match status" value="1"/>
</dbReference>
<name>A0ABX5VE04_9BACT</name>
<dbReference type="RefSeq" id="WP_138323743.1">
    <property type="nucleotide sequence ID" value="NZ_CP040463.1"/>
</dbReference>
<dbReference type="CDD" id="cd02696">
    <property type="entry name" value="MurNAc-LAA"/>
    <property type="match status" value="1"/>
</dbReference>
<accession>A0ABX5VE04</accession>
<evidence type="ECO:0000256" key="3">
    <source>
        <dbReference type="ARBA" id="ARBA00022801"/>
    </source>
</evidence>
<feature type="domain" description="MurNAc-LAA" evidence="4">
    <location>
        <begin position="262"/>
        <end position="415"/>
    </location>
</feature>
<dbReference type="SMART" id="SM00646">
    <property type="entry name" value="Ami_3"/>
    <property type="match status" value="1"/>
</dbReference>
<sequence>MKKLILLFFTIFLFGCNTKSYNTAYNDYYKNQQLYINALLNNDKKTQIKALKELIECGEYLNFDISTYKKKYQSLIKTSQKKVKKTSYFSKYIKIHSTNPLKITIPSNNIKHFVIKRKNIYKEVIDIKNAITPKFIKRKIGNITLKIAQFNKNTVRIVYSSNKPFYFKYEIKNNKLYTYLYPKTTLTKKTNYKKTVFNRKKVIVIDPGHGGKDSGGIGIGNRYEKYAVLNIAKKLANILKRKGYIVYLTRKSDYFIPLKKRTHYANLKKANLFISLHCNIAPKHITSPRGIETYYLSPTRNERAIEVARLENKEIAKLNYLDQRVILNFLNKDRIISSQKFGIDVQNNIINTLRKKYKYIKNGGVRPAPFWVLVGTQMPAILIELGYLTNPLEVKRLFNPTYQYYLAKGIAKGVDSYFKKNP</sequence>
<evidence type="ECO:0000259" key="4">
    <source>
        <dbReference type="SMART" id="SM00646"/>
    </source>
</evidence>
<dbReference type="EC" id="3.5.1.28" evidence="2"/>
<keyword evidence="3" id="KW-0378">Hydrolase</keyword>
<evidence type="ECO:0000313" key="5">
    <source>
        <dbReference type="EMBL" id="QCT95126.1"/>
    </source>
</evidence>
<keyword evidence="6" id="KW-1185">Reference proteome</keyword>
<dbReference type="Pfam" id="PF01520">
    <property type="entry name" value="Amidase_3"/>
    <property type="match status" value="1"/>
</dbReference>
<reference evidence="5 6" key="1">
    <citation type="submission" date="2019-05" db="EMBL/GenBank/DDBJ databases">
        <title>A comparative analysis of the Nautiliaceae.</title>
        <authorList>
            <person name="Grosche A."/>
            <person name="Smedile F."/>
            <person name="Vetriani C."/>
        </authorList>
    </citation>
    <scope>NUCLEOTIDE SEQUENCE [LARGE SCALE GENOMIC DNA]</scope>
    <source>
        <strain evidence="5 6">TB-2</strain>
    </source>
</reference>
<evidence type="ECO:0000256" key="1">
    <source>
        <dbReference type="ARBA" id="ARBA00001561"/>
    </source>
</evidence>
<dbReference type="EMBL" id="CP040463">
    <property type="protein sequence ID" value="QCT95126.1"/>
    <property type="molecule type" value="Genomic_DNA"/>
</dbReference>
<dbReference type="InterPro" id="IPR002508">
    <property type="entry name" value="MurNAc-LAA_cat"/>
</dbReference>
<dbReference type="InterPro" id="IPR050695">
    <property type="entry name" value="N-acetylmuramoyl_amidase_3"/>
</dbReference>
<dbReference type="PROSITE" id="PS51257">
    <property type="entry name" value="PROKAR_LIPOPROTEIN"/>
    <property type="match status" value="1"/>
</dbReference>
<proteinExistence type="predicted"/>
<evidence type="ECO:0000256" key="2">
    <source>
        <dbReference type="ARBA" id="ARBA00011901"/>
    </source>
</evidence>
<evidence type="ECO:0000313" key="6">
    <source>
        <dbReference type="Proteomes" id="UP000306825"/>
    </source>
</evidence>
<protein>
    <recommendedName>
        <fullName evidence="2">N-acetylmuramoyl-L-alanine amidase</fullName>
        <ecNumber evidence="2">3.5.1.28</ecNumber>
    </recommendedName>
</protein>
<dbReference type="Proteomes" id="UP000306825">
    <property type="component" value="Chromosome"/>
</dbReference>
<comment type="catalytic activity">
    <reaction evidence="1">
        <text>Hydrolyzes the link between N-acetylmuramoyl residues and L-amino acid residues in certain cell-wall glycopeptides.</text>
        <dbReference type="EC" id="3.5.1.28"/>
    </reaction>
</comment>
<dbReference type="SUPFAM" id="SSF53187">
    <property type="entry name" value="Zn-dependent exopeptidases"/>
    <property type="match status" value="1"/>
</dbReference>
<dbReference type="PANTHER" id="PTHR30404">
    <property type="entry name" value="N-ACETYLMURAMOYL-L-ALANINE AMIDASE"/>
    <property type="match status" value="1"/>
</dbReference>
<dbReference type="Gene3D" id="3.40.630.40">
    <property type="entry name" value="Zn-dependent exopeptidases"/>
    <property type="match status" value="1"/>
</dbReference>